<comment type="similarity">
    <text evidence="1">Belongs to the metallophosphoesterase superfamily. YfcE family.</text>
</comment>
<evidence type="ECO:0000256" key="1">
    <source>
        <dbReference type="ARBA" id="ARBA00008950"/>
    </source>
</evidence>
<dbReference type="GO" id="GO:0005737">
    <property type="term" value="C:cytoplasm"/>
    <property type="evidence" value="ECO:0007669"/>
    <property type="project" value="TreeGrafter"/>
</dbReference>
<gene>
    <name evidence="3" type="ORF">Desaf_0854</name>
</gene>
<evidence type="ECO:0000313" key="3">
    <source>
        <dbReference type="EMBL" id="EGJ49205.1"/>
    </source>
</evidence>
<dbReference type="InterPro" id="IPR011152">
    <property type="entry name" value="Pesterase_MJ0912"/>
</dbReference>
<name>F3YWA2_DESAF</name>
<dbReference type="PANTHER" id="PTHR42850:SF2">
    <property type="entry name" value="BLL5683 PROTEIN"/>
    <property type="match status" value="1"/>
</dbReference>
<dbReference type="HOGENOM" id="CLU_074761_0_1_7"/>
<dbReference type="PIRSF" id="PIRSF000883">
    <property type="entry name" value="Pesterase_MJ0912"/>
    <property type="match status" value="1"/>
</dbReference>
<organism evidence="3 4">
    <name type="scientific">Desulfocurvibacter africanus subsp. africanus str. Walvis Bay</name>
    <dbReference type="NCBI Taxonomy" id="690850"/>
    <lineage>
        <taxon>Bacteria</taxon>
        <taxon>Pseudomonadati</taxon>
        <taxon>Thermodesulfobacteriota</taxon>
        <taxon>Desulfovibrionia</taxon>
        <taxon>Desulfovibrionales</taxon>
        <taxon>Desulfovibrionaceae</taxon>
        <taxon>Desulfocurvibacter</taxon>
    </lineage>
</organism>
<evidence type="ECO:0000313" key="4">
    <source>
        <dbReference type="Proteomes" id="UP000007844"/>
    </source>
</evidence>
<protein>
    <submittedName>
        <fullName evidence="3">Metallophosphoesterase</fullName>
    </submittedName>
</protein>
<dbReference type="KEGG" id="daf:Desaf_0854"/>
<dbReference type="eggNOG" id="COG0639">
    <property type="taxonomic scope" value="Bacteria"/>
</dbReference>
<accession>F3YWA2</accession>
<dbReference type="CDD" id="cd00838">
    <property type="entry name" value="MPP_superfamily"/>
    <property type="match status" value="1"/>
</dbReference>
<dbReference type="Pfam" id="PF12850">
    <property type="entry name" value="Metallophos_2"/>
    <property type="match status" value="1"/>
</dbReference>
<evidence type="ECO:0000259" key="2">
    <source>
        <dbReference type="Pfam" id="PF12850"/>
    </source>
</evidence>
<dbReference type="Gene3D" id="3.60.21.10">
    <property type="match status" value="1"/>
</dbReference>
<reference evidence="3 4" key="1">
    <citation type="journal article" date="2011" name="J. Bacteriol.">
        <title>Genome sequence of the mercury-methylating and pleomorphic Desulfovibrio africanus Strain Walvis Bay.</title>
        <authorList>
            <person name="Brown S.D."/>
            <person name="Wall J.D."/>
            <person name="Kucken A.M."/>
            <person name="Gilmour C.C."/>
            <person name="Podar M."/>
            <person name="Brandt C.C."/>
            <person name="Teshima H."/>
            <person name="Detter J.C."/>
            <person name="Han C.S."/>
            <person name="Land M.L."/>
            <person name="Lucas S."/>
            <person name="Han J."/>
            <person name="Pennacchio L."/>
            <person name="Nolan M."/>
            <person name="Pitluck S."/>
            <person name="Woyke T."/>
            <person name="Goodwin L."/>
            <person name="Palumbo A.V."/>
            <person name="Elias D.A."/>
        </authorList>
    </citation>
    <scope>NUCLEOTIDE SEQUENCE [LARGE SCALE GENOMIC DNA]</scope>
    <source>
        <strain evidence="3 4">Walvis Bay</strain>
    </source>
</reference>
<dbReference type="AlphaFoldDB" id="F3YWA2"/>
<dbReference type="STRING" id="690850.Desaf_0854"/>
<dbReference type="GO" id="GO:0016791">
    <property type="term" value="F:phosphatase activity"/>
    <property type="evidence" value="ECO:0007669"/>
    <property type="project" value="TreeGrafter"/>
</dbReference>
<dbReference type="InterPro" id="IPR029052">
    <property type="entry name" value="Metallo-depent_PP-like"/>
</dbReference>
<dbReference type="SUPFAM" id="SSF56300">
    <property type="entry name" value="Metallo-dependent phosphatases"/>
    <property type="match status" value="1"/>
</dbReference>
<keyword evidence="4" id="KW-1185">Reference proteome</keyword>
<proteinExistence type="inferred from homology"/>
<sequence>MRIAVISDIHGNLNALRRVLDDIESQRAEDIVCLGDTVGYGPEPEECLSLVRERGISMVMGNHEQALADPAFLDGFNPHAREALRHTATFLSADSLDYIRQLPRFIVRHGARFVHGLPPESVGIYLFQADTRKLRGIFEAARERICFVGHTHELLLVWYDGERATKDELRPGLNPVVPSYRYIVNVGSVGQPRDGDNRAKYVIWNRKAHTVELRRVEYDYKDTAAKIIARGFDKRYAERLY</sequence>
<dbReference type="InterPro" id="IPR050126">
    <property type="entry name" value="Ap4A_hydrolase"/>
</dbReference>
<dbReference type="InterPro" id="IPR024654">
    <property type="entry name" value="Calcineurin-like_PHP_lpxH"/>
</dbReference>
<feature type="domain" description="Calcineurin-like phosphoesterase" evidence="2">
    <location>
        <begin position="1"/>
        <end position="203"/>
    </location>
</feature>
<dbReference type="EMBL" id="CP003221">
    <property type="protein sequence ID" value="EGJ49205.1"/>
    <property type="molecule type" value="Genomic_DNA"/>
</dbReference>
<dbReference type="PANTHER" id="PTHR42850">
    <property type="entry name" value="METALLOPHOSPHOESTERASE"/>
    <property type="match status" value="1"/>
</dbReference>
<dbReference type="Proteomes" id="UP000007844">
    <property type="component" value="Chromosome"/>
</dbReference>
<dbReference type="RefSeq" id="WP_014259026.1">
    <property type="nucleotide sequence ID" value="NC_016629.1"/>
</dbReference>